<dbReference type="GeneID" id="38779640"/>
<dbReference type="RefSeq" id="XP_027613636.1">
    <property type="nucleotide sequence ID" value="XM_027757835.1"/>
</dbReference>
<evidence type="ECO:0000256" key="1">
    <source>
        <dbReference type="SAM" id="MobiDB-lite"/>
    </source>
</evidence>
<proteinExistence type="predicted"/>
<comment type="caution">
    <text evidence="2">The sequence shown here is derived from an EMBL/GenBank/DDBJ whole genome shotgun (WGS) entry which is preliminary data.</text>
</comment>
<feature type="compositionally biased region" description="Polar residues" evidence="1">
    <location>
        <begin position="7"/>
        <end position="21"/>
    </location>
</feature>
<evidence type="ECO:0000313" key="3">
    <source>
        <dbReference type="Proteomes" id="UP000287166"/>
    </source>
</evidence>
<gene>
    <name evidence="2" type="ORF">SCP_0411080</name>
</gene>
<dbReference type="AlphaFoldDB" id="A0A401GKM3"/>
<name>A0A401GKM3_9APHY</name>
<dbReference type="InParanoid" id="A0A401GKM3"/>
<dbReference type="EMBL" id="BFAD01000004">
    <property type="protein sequence ID" value="GBE82723.1"/>
    <property type="molecule type" value="Genomic_DNA"/>
</dbReference>
<sequence length="139" mass="15041">MCDSINPVPTNPESYPTSALSSAQSTFGLSPAGGIWLSNPWHGSSRVRAASTHLPSNQRMPEVRRWTRARIPAFPLRDARPIGGIALGEINPLMSRVRQFGGVSARNISEYLVPLISLPPSLSSTPSTPVHRRSVSSTR</sequence>
<dbReference type="Proteomes" id="UP000287166">
    <property type="component" value="Unassembled WGS sequence"/>
</dbReference>
<keyword evidence="3" id="KW-1185">Reference proteome</keyword>
<evidence type="ECO:0000313" key="2">
    <source>
        <dbReference type="EMBL" id="GBE82723.1"/>
    </source>
</evidence>
<organism evidence="2 3">
    <name type="scientific">Sparassis crispa</name>
    <dbReference type="NCBI Taxonomy" id="139825"/>
    <lineage>
        <taxon>Eukaryota</taxon>
        <taxon>Fungi</taxon>
        <taxon>Dikarya</taxon>
        <taxon>Basidiomycota</taxon>
        <taxon>Agaricomycotina</taxon>
        <taxon>Agaricomycetes</taxon>
        <taxon>Polyporales</taxon>
        <taxon>Sparassidaceae</taxon>
        <taxon>Sparassis</taxon>
    </lineage>
</organism>
<protein>
    <submittedName>
        <fullName evidence="2">Uncharacterized protein</fullName>
    </submittedName>
</protein>
<feature type="region of interest" description="Disordered" evidence="1">
    <location>
        <begin position="1"/>
        <end position="21"/>
    </location>
</feature>
<reference evidence="2 3" key="1">
    <citation type="journal article" date="2018" name="Sci. Rep.">
        <title>Genome sequence of the cauliflower mushroom Sparassis crispa (Hanabiratake) and its association with beneficial usage.</title>
        <authorList>
            <person name="Kiyama R."/>
            <person name="Furutani Y."/>
            <person name="Kawaguchi K."/>
            <person name="Nakanishi T."/>
        </authorList>
    </citation>
    <scope>NUCLEOTIDE SEQUENCE [LARGE SCALE GENOMIC DNA]</scope>
</reference>
<accession>A0A401GKM3</accession>